<evidence type="ECO:0000313" key="1">
    <source>
        <dbReference type="EMBL" id="PRD67895.1"/>
    </source>
</evidence>
<organism evidence="1 2">
    <name type="scientific">Malikia spinosa</name>
    <dbReference type="NCBI Taxonomy" id="86180"/>
    <lineage>
        <taxon>Bacteria</taxon>
        <taxon>Pseudomonadati</taxon>
        <taxon>Pseudomonadota</taxon>
        <taxon>Betaproteobacteria</taxon>
        <taxon>Burkholderiales</taxon>
        <taxon>Comamonadaceae</taxon>
        <taxon>Malikia</taxon>
    </lineage>
</organism>
<dbReference type="EMBL" id="PVLR01000043">
    <property type="protein sequence ID" value="PRD67895.1"/>
    <property type="molecule type" value="Genomic_DNA"/>
</dbReference>
<reference evidence="1 2" key="1">
    <citation type="submission" date="2018-03" db="EMBL/GenBank/DDBJ databases">
        <title>Comparative genomics illustrates the genes involved in a hyperalkaliphilic mechanisms of Serpentinomonas isolated from highly-alkaline calcium-rich serpentinized springs.</title>
        <authorList>
            <person name="Suzuki S."/>
            <person name="Ishii S."/>
            <person name="Walworth N."/>
            <person name="Bird L."/>
            <person name="Kuenen J.G."/>
            <person name="Nealson K.H."/>
        </authorList>
    </citation>
    <scope>NUCLEOTIDE SEQUENCE [LARGE SCALE GENOMIC DNA]</scope>
    <source>
        <strain evidence="1 2">83</strain>
    </source>
</reference>
<dbReference type="OrthoDB" id="8913124at2"/>
<dbReference type="RefSeq" id="WP_105730536.1">
    <property type="nucleotide sequence ID" value="NZ_PVLR01000043.1"/>
</dbReference>
<comment type="caution">
    <text evidence="1">The sequence shown here is derived from an EMBL/GenBank/DDBJ whole genome shotgun (WGS) entry which is preliminary data.</text>
</comment>
<sequence length="93" mass="9999">MSSAVFIPLIPSAAAPVRARKASFLAGCQRLAARLFTSRRAPAAAATAPVLTAFQEAERVRAMADDLLKTDPDFAQELYAAADRHEYEHAARA</sequence>
<dbReference type="Proteomes" id="UP000238326">
    <property type="component" value="Unassembled WGS sequence"/>
</dbReference>
<name>A0A2S9KBZ4_9BURK</name>
<proteinExistence type="predicted"/>
<accession>A0A2S9KBZ4</accession>
<gene>
    <name evidence="1" type="ORF">C6P61_13925</name>
</gene>
<dbReference type="AlphaFoldDB" id="A0A2S9KBZ4"/>
<keyword evidence="2" id="KW-1185">Reference proteome</keyword>
<protein>
    <submittedName>
        <fullName evidence="1">Uncharacterized protein</fullName>
    </submittedName>
</protein>
<evidence type="ECO:0000313" key="2">
    <source>
        <dbReference type="Proteomes" id="UP000238326"/>
    </source>
</evidence>